<gene>
    <name evidence="4" type="ORF">E3J62_11860</name>
</gene>
<feature type="region of interest" description="Disordered" evidence="1">
    <location>
        <begin position="309"/>
        <end position="337"/>
    </location>
</feature>
<dbReference type="PANTHER" id="PTHR45947:SF3">
    <property type="entry name" value="SULFOQUINOVOSYL TRANSFERASE SQD2"/>
    <property type="match status" value="1"/>
</dbReference>
<evidence type="ECO:0000259" key="2">
    <source>
        <dbReference type="Pfam" id="PF00534"/>
    </source>
</evidence>
<dbReference type="EMBL" id="SOJN01000143">
    <property type="protein sequence ID" value="TET43903.1"/>
    <property type="molecule type" value="Genomic_DNA"/>
</dbReference>
<dbReference type="Pfam" id="PF00534">
    <property type="entry name" value="Glycos_transf_1"/>
    <property type="match status" value="1"/>
</dbReference>
<evidence type="ECO:0000313" key="5">
    <source>
        <dbReference type="Proteomes" id="UP000315525"/>
    </source>
</evidence>
<evidence type="ECO:0000259" key="3">
    <source>
        <dbReference type="Pfam" id="PF13439"/>
    </source>
</evidence>
<dbReference type="GO" id="GO:0016758">
    <property type="term" value="F:hexosyltransferase activity"/>
    <property type="evidence" value="ECO:0007669"/>
    <property type="project" value="TreeGrafter"/>
</dbReference>
<dbReference type="InterPro" id="IPR028098">
    <property type="entry name" value="Glyco_trans_4-like_N"/>
</dbReference>
<dbReference type="InterPro" id="IPR050194">
    <property type="entry name" value="Glycosyltransferase_grp1"/>
</dbReference>
<reference evidence="4 5" key="1">
    <citation type="submission" date="2019-03" db="EMBL/GenBank/DDBJ databases">
        <title>Metabolic potential of uncultured bacteria and archaea associated with petroleum seepage in deep-sea sediments.</title>
        <authorList>
            <person name="Dong X."/>
            <person name="Hubert C."/>
        </authorList>
    </citation>
    <scope>NUCLEOTIDE SEQUENCE [LARGE SCALE GENOMIC DNA]</scope>
    <source>
        <strain evidence="4">E44_bin18</strain>
    </source>
</reference>
<organism evidence="4 5">
    <name type="scientific">candidate division TA06 bacterium</name>
    <dbReference type="NCBI Taxonomy" id="2250710"/>
    <lineage>
        <taxon>Bacteria</taxon>
        <taxon>Bacteria division TA06</taxon>
    </lineage>
</organism>
<proteinExistence type="predicted"/>
<comment type="caution">
    <text evidence="4">The sequence shown here is derived from an EMBL/GenBank/DDBJ whole genome shotgun (WGS) entry which is preliminary data.</text>
</comment>
<dbReference type="Proteomes" id="UP000315525">
    <property type="component" value="Unassembled WGS sequence"/>
</dbReference>
<dbReference type="AlphaFoldDB" id="A0A523UMX7"/>
<sequence>MKKLTILFGGFVNISANKGDGVHALELTRNLRGLGCKVIVVVHSSKRTVEPDFYNTGAYAGARTMLLRLALFCFSALRARVRVTFMSSQCDVLYMRDYLFCMLGLGPKMLFSKKMVWEVNGIASQERAQKPHPFNVFLLPVIRMLEALAMAGADRIVAVSKGVMDVLLKRGCPRSKIVLIENGVNTDMFSSNIEESDIESEKKRLGVFHLNVPVLCYVGAVRPWQGLDILIDAAPLISDELGEIKVLIVGGGEGLSDLKEAAKKRGLFAVFGFPGTVPYTGVPLLIAVSDVCLAPFVSDRLTHTRARVHRRKETGYPGNTRGSRRIGKSGGSSFESS</sequence>
<protein>
    <submittedName>
        <fullName evidence="4">Glycosyltransferase</fullName>
    </submittedName>
</protein>
<dbReference type="SUPFAM" id="SSF53756">
    <property type="entry name" value="UDP-Glycosyltransferase/glycogen phosphorylase"/>
    <property type="match status" value="1"/>
</dbReference>
<evidence type="ECO:0000256" key="1">
    <source>
        <dbReference type="SAM" id="MobiDB-lite"/>
    </source>
</evidence>
<dbReference type="InterPro" id="IPR001296">
    <property type="entry name" value="Glyco_trans_1"/>
</dbReference>
<name>A0A523UMX7_UNCT6</name>
<accession>A0A523UMX7</accession>
<dbReference type="Pfam" id="PF13439">
    <property type="entry name" value="Glyco_transf_4"/>
    <property type="match status" value="1"/>
</dbReference>
<dbReference type="Gene3D" id="3.40.50.2000">
    <property type="entry name" value="Glycogen Phosphorylase B"/>
    <property type="match status" value="2"/>
</dbReference>
<keyword evidence="4" id="KW-0808">Transferase</keyword>
<feature type="domain" description="Glycosyl transferase family 1" evidence="2">
    <location>
        <begin position="211"/>
        <end position="295"/>
    </location>
</feature>
<evidence type="ECO:0000313" key="4">
    <source>
        <dbReference type="EMBL" id="TET43903.1"/>
    </source>
</evidence>
<feature type="domain" description="Glycosyltransferase subfamily 4-like N-terminal" evidence="3">
    <location>
        <begin position="21"/>
        <end position="187"/>
    </location>
</feature>
<dbReference type="PANTHER" id="PTHR45947">
    <property type="entry name" value="SULFOQUINOVOSYL TRANSFERASE SQD2"/>
    <property type="match status" value="1"/>
</dbReference>